<keyword evidence="1" id="KW-0732">Signal</keyword>
<feature type="signal peptide" evidence="1">
    <location>
        <begin position="1"/>
        <end position="19"/>
    </location>
</feature>
<protein>
    <submittedName>
        <fullName evidence="4">Peptide/nickel transport system substrate-binding protein</fullName>
    </submittedName>
</protein>
<evidence type="ECO:0000313" key="4">
    <source>
        <dbReference type="EMBL" id="SFF62399.1"/>
    </source>
</evidence>
<proteinExistence type="predicted"/>
<name>A0A1I2K7V4_9ACTN</name>
<evidence type="ECO:0000313" key="6">
    <source>
        <dbReference type="Proteomes" id="UP000533017"/>
    </source>
</evidence>
<dbReference type="EMBL" id="FOOI01000001">
    <property type="protein sequence ID" value="SFF62399.1"/>
    <property type="molecule type" value="Genomic_DNA"/>
</dbReference>
<dbReference type="GO" id="GO:0043190">
    <property type="term" value="C:ATP-binding cassette (ABC) transporter complex"/>
    <property type="evidence" value="ECO:0007669"/>
    <property type="project" value="InterPro"/>
</dbReference>
<dbReference type="CDD" id="cd08509">
    <property type="entry name" value="PBP2_TmCBP_oligosaccharides_like"/>
    <property type="match status" value="1"/>
</dbReference>
<feature type="chain" id="PRO_5011595024" evidence="1">
    <location>
        <begin position="20"/>
        <end position="558"/>
    </location>
</feature>
<dbReference type="Gene3D" id="3.10.105.10">
    <property type="entry name" value="Dipeptide-binding Protein, Domain 3"/>
    <property type="match status" value="1"/>
</dbReference>
<dbReference type="Proteomes" id="UP000199052">
    <property type="component" value="Unassembled WGS sequence"/>
</dbReference>
<dbReference type="PANTHER" id="PTHR30290:SF82">
    <property type="entry name" value="ABC-TYPE DIPEPTIDE_OLIGOPEPTIDE TRANSPORT SYSTEM, PERIPLASMIC COMPONENT"/>
    <property type="match status" value="1"/>
</dbReference>
<dbReference type="AlphaFoldDB" id="A0A1I2K7V4"/>
<reference evidence="4 5" key="1">
    <citation type="submission" date="2016-10" db="EMBL/GenBank/DDBJ databases">
        <authorList>
            <person name="de Groot N.N."/>
        </authorList>
    </citation>
    <scope>NUCLEOTIDE SEQUENCE [LARGE SCALE GENOMIC DNA]</scope>
    <source>
        <strain evidence="4 5">CPCC 202808</strain>
    </source>
</reference>
<dbReference type="RefSeq" id="WP_092879640.1">
    <property type="nucleotide sequence ID" value="NZ_FOOI01000001.1"/>
</dbReference>
<accession>A0A1I2K7V4</accession>
<dbReference type="OrthoDB" id="9764591at2"/>
<dbReference type="SUPFAM" id="SSF53850">
    <property type="entry name" value="Periplasmic binding protein-like II"/>
    <property type="match status" value="1"/>
</dbReference>
<reference evidence="3 6" key="2">
    <citation type="submission" date="2020-07" db="EMBL/GenBank/DDBJ databases">
        <title>Sequencing the genomes of 1000 actinobacteria strains.</title>
        <authorList>
            <person name="Klenk H.-P."/>
        </authorList>
    </citation>
    <scope>NUCLEOTIDE SEQUENCE [LARGE SCALE GENOMIC DNA]</scope>
    <source>
        <strain evidence="3 6">DSM 45117</strain>
    </source>
</reference>
<dbReference type="InterPro" id="IPR000914">
    <property type="entry name" value="SBP_5_dom"/>
</dbReference>
<dbReference type="InterPro" id="IPR039424">
    <property type="entry name" value="SBP_5"/>
</dbReference>
<feature type="domain" description="Solute-binding protein family 5" evidence="2">
    <location>
        <begin position="82"/>
        <end position="445"/>
    </location>
</feature>
<dbReference type="PROSITE" id="PS51257">
    <property type="entry name" value="PROKAR_LIPOPROTEIN"/>
    <property type="match status" value="1"/>
</dbReference>
<organism evidence="4 5">
    <name type="scientific">Actinopolymorpha cephalotaxi</name>
    <dbReference type="NCBI Taxonomy" id="504797"/>
    <lineage>
        <taxon>Bacteria</taxon>
        <taxon>Bacillati</taxon>
        <taxon>Actinomycetota</taxon>
        <taxon>Actinomycetes</taxon>
        <taxon>Propionibacteriales</taxon>
        <taxon>Actinopolymorphaceae</taxon>
        <taxon>Actinopolymorpha</taxon>
    </lineage>
</organism>
<evidence type="ECO:0000313" key="5">
    <source>
        <dbReference type="Proteomes" id="UP000199052"/>
    </source>
</evidence>
<dbReference type="Proteomes" id="UP000533017">
    <property type="component" value="Unassembled WGS sequence"/>
</dbReference>
<dbReference type="GO" id="GO:0015833">
    <property type="term" value="P:peptide transport"/>
    <property type="evidence" value="ECO:0007669"/>
    <property type="project" value="TreeGrafter"/>
</dbReference>
<dbReference type="Gene3D" id="3.90.76.10">
    <property type="entry name" value="Dipeptide-binding Protein, Domain 1"/>
    <property type="match status" value="1"/>
</dbReference>
<dbReference type="PIRSF" id="PIRSF002741">
    <property type="entry name" value="MppA"/>
    <property type="match status" value="1"/>
</dbReference>
<gene>
    <name evidence="3" type="ORF">FHR37_004774</name>
    <name evidence="4" type="ORF">SAMN05421678_10165</name>
</gene>
<keyword evidence="6" id="KW-1185">Reference proteome</keyword>
<dbReference type="GO" id="GO:1904680">
    <property type="term" value="F:peptide transmembrane transporter activity"/>
    <property type="evidence" value="ECO:0007669"/>
    <property type="project" value="TreeGrafter"/>
</dbReference>
<evidence type="ECO:0000259" key="2">
    <source>
        <dbReference type="Pfam" id="PF00496"/>
    </source>
</evidence>
<dbReference type="EMBL" id="JACBZA010000001">
    <property type="protein sequence ID" value="NYH85923.1"/>
    <property type="molecule type" value="Genomic_DNA"/>
</dbReference>
<evidence type="ECO:0000313" key="3">
    <source>
        <dbReference type="EMBL" id="NYH85923.1"/>
    </source>
</evidence>
<sequence>MKRSVVVRLLAGACGLALAATACGGQSDEGGGPGGGSTLSVVNASGALWTCNFNPYAPTSGQTAGAIWEPLIYVNTLTGKEKPWLATGYKWSSDRKELTFTTRSGVKWTDGKPFTAKDVAYTFNAAKTNDALDSYALWGEGVLDSVTAANDTTVKFRFKRVSTSSFYYIAGQTWILPEHVWSKVKDPVKEMMRKPVGTGPYTIGSCTPQAVTYTKNPKYWQKGKPKVDKVLYPAFVDNQPANRYLAQGKGDWGGQFVPNIDNYWVAKDKAHRKYWYPPSGNVYIGINAAKPFLGDKRVRQALSYAVDRDKVSSDAMFGYQPPANQAAIPTPTFKDWLDQAAVSKYDYGFDPAKVAGKLQAAGFTKGADGMFKTPDGKPFKLSIINNGGFTDWVAAVQVLTGSFKKAGIAVEALNLNGNEYNRRLSQGQFDLAYMSASSGPTPYYQLRDVLYGAYAKPIGQDTSRNYERWKDPATDALIRQYDTLTDQQAQIGVVKKLEQVMLEQVPVIPVTQAVSWSQMDSTHFTNWPSKQNPYANPAPYAAPDWGVVLLNLEPVQKK</sequence>
<dbReference type="PANTHER" id="PTHR30290">
    <property type="entry name" value="PERIPLASMIC BINDING COMPONENT OF ABC TRANSPORTER"/>
    <property type="match status" value="1"/>
</dbReference>
<dbReference type="GO" id="GO:0042597">
    <property type="term" value="C:periplasmic space"/>
    <property type="evidence" value="ECO:0007669"/>
    <property type="project" value="UniProtKB-ARBA"/>
</dbReference>
<evidence type="ECO:0000256" key="1">
    <source>
        <dbReference type="SAM" id="SignalP"/>
    </source>
</evidence>
<dbReference type="InterPro" id="IPR030678">
    <property type="entry name" value="Peptide/Ni-bd"/>
</dbReference>
<dbReference type="Gene3D" id="3.40.190.10">
    <property type="entry name" value="Periplasmic binding protein-like II"/>
    <property type="match status" value="1"/>
</dbReference>
<dbReference type="Pfam" id="PF00496">
    <property type="entry name" value="SBP_bac_5"/>
    <property type="match status" value="1"/>
</dbReference>
<dbReference type="STRING" id="504797.SAMN05421678_10165"/>